<dbReference type="InterPro" id="IPR016064">
    <property type="entry name" value="NAD/diacylglycerol_kinase_sf"/>
</dbReference>
<dbReference type="InterPro" id="IPR050187">
    <property type="entry name" value="Lipid_Phosphate_FormReg"/>
</dbReference>
<feature type="domain" description="DAGKc" evidence="3">
    <location>
        <begin position="9"/>
        <end position="137"/>
    </location>
</feature>
<dbReference type="InterPro" id="IPR017438">
    <property type="entry name" value="ATP-NAD_kinase_N"/>
</dbReference>
<evidence type="ECO:0000313" key="4">
    <source>
        <dbReference type="EMBL" id="GAA2202188.1"/>
    </source>
</evidence>
<accession>A0ABP5NVK2</accession>
<dbReference type="EMBL" id="BAAAQW010000009">
    <property type="protein sequence ID" value="GAA2202188.1"/>
    <property type="molecule type" value="Genomic_DNA"/>
</dbReference>
<comment type="caution">
    <text evidence="4">The sequence shown here is derived from an EMBL/GenBank/DDBJ whole genome shotgun (WGS) entry which is preliminary data.</text>
</comment>
<dbReference type="PROSITE" id="PS50146">
    <property type="entry name" value="DAGK"/>
    <property type="match status" value="1"/>
</dbReference>
<dbReference type="Gene3D" id="3.40.50.10330">
    <property type="entry name" value="Probable inorganic polyphosphate/atp-NAD kinase, domain 1"/>
    <property type="match status" value="1"/>
</dbReference>
<reference evidence="5" key="1">
    <citation type="journal article" date="2019" name="Int. J. Syst. Evol. Microbiol.">
        <title>The Global Catalogue of Microorganisms (GCM) 10K type strain sequencing project: providing services to taxonomists for standard genome sequencing and annotation.</title>
        <authorList>
            <consortium name="The Broad Institute Genomics Platform"/>
            <consortium name="The Broad Institute Genome Sequencing Center for Infectious Disease"/>
            <person name="Wu L."/>
            <person name="Ma J."/>
        </authorList>
    </citation>
    <scope>NUCLEOTIDE SEQUENCE [LARGE SCALE GENOMIC DNA]</scope>
    <source>
        <strain evidence="5">JCM 16034</strain>
    </source>
</reference>
<evidence type="ECO:0000313" key="5">
    <source>
        <dbReference type="Proteomes" id="UP001500432"/>
    </source>
</evidence>
<evidence type="ECO:0000256" key="2">
    <source>
        <dbReference type="ARBA" id="ARBA00005983"/>
    </source>
</evidence>
<comment type="cofactor">
    <cofactor evidence="1">
        <name>Mg(2+)</name>
        <dbReference type="ChEBI" id="CHEBI:18420"/>
    </cofactor>
</comment>
<dbReference type="Gene3D" id="2.60.200.40">
    <property type="match status" value="1"/>
</dbReference>
<dbReference type="Pfam" id="PF00781">
    <property type="entry name" value="DAGK_cat"/>
    <property type="match status" value="1"/>
</dbReference>
<proteinExistence type="inferred from homology"/>
<keyword evidence="5" id="KW-1185">Reference proteome</keyword>
<name>A0ABP5NVK2_9MICC</name>
<gene>
    <name evidence="4" type="ORF">GCM10009849_29610</name>
</gene>
<dbReference type="Proteomes" id="UP001500432">
    <property type="component" value="Unassembled WGS sequence"/>
</dbReference>
<protein>
    <recommendedName>
        <fullName evidence="3">DAGKc domain-containing protein</fullName>
    </recommendedName>
</protein>
<evidence type="ECO:0000259" key="3">
    <source>
        <dbReference type="PROSITE" id="PS50146"/>
    </source>
</evidence>
<sequence length="298" mass="31653">MMGGPGEAGTFDRILLIYNPAVGRAPAVLAERLYRELRNRAPDMPVSLLPTAFPGHGRTLAREAAGGRPLLVSVSGDGGYNDVVNGAMDADGKAVCAVMGAGNANDHRRSTRSLPIADAIVRGQVRRMDLLRLTVGEGDRAWSRYAHSYVGFGLTPLMAIGIEKGVKGRFAELLSVARALRSLSPVDITRADGARAILDSLILANISRIAKYGKVSEAGFPDDGMFEVVVLPHARRWRIGLMALRAVTVGLGARESVPSYRFTSTASIPLQIDGEVMEVGTGTPVLVESVHQALTTLG</sequence>
<organism evidence="4 5">
    <name type="scientific">Sinomonas flava</name>
    <dbReference type="NCBI Taxonomy" id="496857"/>
    <lineage>
        <taxon>Bacteria</taxon>
        <taxon>Bacillati</taxon>
        <taxon>Actinomycetota</taxon>
        <taxon>Actinomycetes</taxon>
        <taxon>Micrococcales</taxon>
        <taxon>Micrococcaceae</taxon>
        <taxon>Sinomonas</taxon>
    </lineage>
</organism>
<dbReference type="InterPro" id="IPR001206">
    <property type="entry name" value="Diacylglycerol_kinase_cat_dom"/>
</dbReference>
<dbReference type="SUPFAM" id="SSF111331">
    <property type="entry name" value="NAD kinase/diacylglycerol kinase-like"/>
    <property type="match status" value="1"/>
</dbReference>
<dbReference type="PANTHER" id="PTHR12358">
    <property type="entry name" value="SPHINGOSINE KINASE"/>
    <property type="match status" value="1"/>
</dbReference>
<comment type="similarity">
    <text evidence="2">Belongs to the diacylglycerol/lipid kinase family.</text>
</comment>
<dbReference type="PANTHER" id="PTHR12358:SF54">
    <property type="entry name" value="SPHINGOSINE KINASE RELATED PROTEIN"/>
    <property type="match status" value="1"/>
</dbReference>
<evidence type="ECO:0000256" key="1">
    <source>
        <dbReference type="ARBA" id="ARBA00001946"/>
    </source>
</evidence>
<dbReference type="RefSeq" id="WP_344300541.1">
    <property type="nucleotide sequence ID" value="NZ_BAAAQW010000009.1"/>
</dbReference>